<proteinExistence type="predicted"/>
<evidence type="ECO:0000313" key="3">
    <source>
        <dbReference type="Proteomes" id="UP001139319"/>
    </source>
</evidence>
<gene>
    <name evidence="2" type="ORF">M6D89_07215</name>
</gene>
<feature type="transmembrane region" description="Helical" evidence="1">
    <location>
        <begin position="46"/>
        <end position="67"/>
    </location>
</feature>
<keyword evidence="1" id="KW-1133">Transmembrane helix</keyword>
<organism evidence="2 3">
    <name type="scientific">Gilvimarinus xylanilyticus</name>
    <dbReference type="NCBI Taxonomy" id="2944139"/>
    <lineage>
        <taxon>Bacteria</taxon>
        <taxon>Pseudomonadati</taxon>
        <taxon>Pseudomonadota</taxon>
        <taxon>Gammaproteobacteria</taxon>
        <taxon>Cellvibrionales</taxon>
        <taxon>Cellvibrionaceae</taxon>
        <taxon>Gilvimarinus</taxon>
    </lineage>
</organism>
<evidence type="ECO:0000256" key="1">
    <source>
        <dbReference type="SAM" id="Phobius"/>
    </source>
</evidence>
<reference evidence="2" key="2">
    <citation type="submission" date="2023-01" db="EMBL/GenBank/DDBJ databases">
        <title>Gilvimarinus xylanilyticus HB14 isolated from Caulerpa lentillifera aquaculture base in Hainan, China.</title>
        <authorList>
            <person name="Zhang Y.-J."/>
        </authorList>
    </citation>
    <scope>NUCLEOTIDE SEQUENCE</scope>
    <source>
        <strain evidence="2">HB14</strain>
    </source>
</reference>
<keyword evidence="1" id="KW-0472">Membrane</keyword>
<reference evidence="2" key="1">
    <citation type="submission" date="2022-05" db="EMBL/GenBank/DDBJ databases">
        <authorList>
            <person name="Sun H.-N."/>
        </authorList>
    </citation>
    <scope>NUCLEOTIDE SEQUENCE</scope>
    <source>
        <strain evidence="2">HB14</strain>
    </source>
</reference>
<feature type="transmembrane region" description="Helical" evidence="1">
    <location>
        <begin position="107"/>
        <end position="128"/>
    </location>
</feature>
<evidence type="ECO:0000313" key="2">
    <source>
        <dbReference type="EMBL" id="MCP8899085.1"/>
    </source>
</evidence>
<keyword evidence="3" id="KW-1185">Reference proteome</keyword>
<dbReference type="Proteomes" id="UP001139319">
    <property type="component" value="Unassembled WGS sequence"/>
</dbReference>
<feature type="transmembrane region" description="Helical" evidence="1">
    <location>
        <begin position="20"/>
        <end position="39"/>
    </location>
</feature>
<sequence>MSEYELVYLASEYINRTWQLLQFWASVSFGLLAVSYLAAKHLNLAMAVMLTLLYCSFTLFIMTMLGLNGEVVDGFISDLAGLDSKDAGSPLTSQGAQKIVTTSPGPLPMALIVSAFFGTFVSTLYFLWRSFLSTHKTQNPDTLNEKSSL</sequence>
<protein>
    <submittedName>
        <fullName evidence="2">Uncharacterized protein</fullName>
    </submittedName>
</protein>
<keyword evidence="1" id="KW-0812">Transmembrane</keyword>
<dbReference type="EMBL" id="JAMFTH010000001">
    <property type="protein sequence ID" value="MCP8899085.1"/>
    <property type="molecule type" value="Genomic_DNA"/>
</dbReference>
<dbReference type="AlphaFoldDB" id="A0A9X2KWL7"/>
<dbReference type="RefSeq" id="WP_253967344.1">
    <property type="nucleotide sequence ID" value="NZ_JAMFTH010000001.1"/>
</dbReference>
<accession>A0A9X2KWL7</accession>
<name>A0A9X2KWL7_9GAMM</name>
<comment type="caution">
    <text evidence="2">The sequence shown here is derived from an EMBL/GenBank/DDBJ whole genome shotgun (WGS) entry which is preliminary data.</text>
</comment>